<evidence type="ECO:0008006" key="9">
    <source>
        <dbReference type="Google" id="ProtNLM"/>
    </source>
</evidence>
<feature type="transmembrane region" description="Helical" evidence="6">
    <location>
        <begin position="111"/>
        <end position="131"/>
    </location>
</feature>
<feature type="transmembrane region" description="Helical" evidence="6">
    <location>
        <begin position="175"/>
        <end position="193"/>
    </location>
</feature>
<dbReference type="Proteomes" id="UP000044841">
    <property type="component" value="Unassembled WGS sequence"/>
</dbReference>
<dbReference type="InterPro" id="IPR036259">
    <property type="entry name" value="MFS_trans_sf"/>
</dbReference>
<accession>A0A0K6G7Z6</accession>
<evidence type="ECO:0000313" key="8">
    <source>
        <dbReference type="Proteomes" id="UP000044841"/>
    </source>
</evidence>
<dbReference type="GO" id="GO:0022857">
    <property type="term" value="F:transmembrane transporter activity"/>
    <property type="evidence" value="ECO:0007669"/>
    <property type="project" value="TreeGrafter"/>
</dbReference>
<dbReference type="SUPFAM" id="SSF103473">
    <property type="entry name" value="MFS general substrate transporter"/>
    <property type="match status" value="1"/>
</dbReference>
<comment type="subcellular location">
    <subcellularLocation>
        <location evidence="1">Membrane</location>
        <topology evidence="1">Multi-pass membrane protein</topology>
    </subcellularLocation>
</comment>
<dbReference type="PANTHER" id="PTHR43791">
    <property type="entry name" value="PERMEASE-RELATED"/>
    <property type="match status" value="1"/>
</dbReference>
<dbReference type="GO" id="GO:0016020">
    <property type="term" value="C:membrane"/>
    <property type="evidence" value="ECO:0007669"/>
    <property type="project" value="UniProtKB-SubCell"/>
</dbReference>
<keyword evidence="5 6" id="KW-0472">Membrane</keyword>
<dbReference type="EMBL" id="CYGV01001466">
    <property type="protein sequence ID" value="CUA74601.1"/>
    <property type="molecule type" value="Genomic_DNA"/>
</dbReference>
<dbReference type="Gene3D" id="1.20.1250.20">
    <property type="entry name" value="MFS general substrate transporter like domains"/>
    <property type="match status" value="1"/>
</dbReference>
<dbReference type="PANTHER" id="PTHR43791:SF6">
    <property type="entry name" value="TRANSPORTER, PUTATIVE (AFU_ORTHOLOGUE AFUA_1G16690)-RELATED"/>
    <property type="match status" value="1"/>
</dbReference>
<evidence type="ECO:0000256" key="6">
    <source>
        <dbReference type="SAM" id="Phobius"/>
    </source>
</evidence>
<evidence type="ECO:0000256" key="5">
    <source>
        <dbReference type="ARBA" id="ARBA00023136"/>
    </source>
</evidence>
<keyword evidence="4 6" id="KW-1133">Transmembrane helix</keyword>
<protein>
    <recommendedName>
        <fullName evidence="9">MFS general substrate transporter</fullName>
    </recommendedName>
</protein>
<feature type="transmembrane region" description="Helical" evidence="6">
    <location>
        <begin position="143"/>
        <end position="163"/>
    </location>
</feature>
<gene>
    <name evidence="7" type="ORF">RSOLAG22IIIB_11346</name>
</gene>
<reference evidence="7 8" key="1">
    <citation type="submission" date="2015-07" db="EMBL/GenBank/DDBJ databases">
        <authorList>
            <person name="Noorani M."/>
        </authorList>
    </citation>
    <scope>NUCLEOTIDE SEQUENCE [LARGE SCALE GENOMIC DNA]</scope>
    <source>
        <strain evidence="7">BBA 69670</strain>
    </source>
</reference>
<keyword evidence="3 6" id="KW-0812">Transmembrane</keyword>
<name>A0A0K6G7Z6_9AGAM</name>
<evidence type="ECO:0000256" key="2">
    <source>
        <dbReference type="ARBA" id="ARBA00022448"/>
    </source>
</evidence>
<dbReference type="AlphaFoldDB" id="A0A0K6G7Z6"/>
<evidence type="ECO:0000313" key="7">
    <source>
        <dbReference type="EMBL" id="CUA74601.1"/>
    </source>
</evidence>
<feature type="transmembrane region" description="Helical" evidence="6">
    <location>
        <begin position="84"/>
        <end position="105"/>
    </location>
</feature>
<organism evidence="7 8">
    <name type="scientific">Rhizoctonia solani</name>
    <dbReference type="NCBI Taxonomy" id="456999"/>
    <lineage>
        <taxon>Eukaryota</taxon>
        <taxon>Fungi</taxon>
        <taxon>Dikarya</taxon>
        <taxon>Basidiomycota</taxon>
        <taxon>Agaricomycotina</taxon>
        <taxon>Agaricomycetes</taxon>
        <taxon>Cantharellales</taxon>
        <taxon>Ceratobasidiaceae</taxon>
        <taxon>Rhizoctonia</taxon>
    </lineage>
</organism>
<sequence>MAVTVVAIFILPDFPSTTSWLSPMERCLAEVRMAEDAGGEVDRDTKEEARARTILLLLCAPPWAFATIVAFINARHADKTDERFWHIAGPLIGGIVGFVIAEATMHIASRYIALFLMAQSYAGFIVFFSWCSNSLPRPPSKRAVTLALINAFSQLGNIAGSYIWPTQWGATYRKSYAICIACFVCAIVMCFAFRQHLISLNQRLDNGEEVEGMQERRDAMEEAAELEGVTVEEIRQRRKGFRFAY</sequence>
<evidence type="ECO:0000256" key="3">
    <source>
        <dbReference type="ARBA" id="ARBA00022692"/>
    </source>
</evidence>
<keyword evidence="2" id="KW-0813">Transport</keyword>
<feature type="transmembrane region" description="Helical" evidence="6">
    <location>
        <begin position="53"/>
        <end position="72"/>
    </location>
</feature>
<proteinExistence type="predicted"/>
<evidence type="ECO:0000256" key="4">
    <source>
        <dbReference type="ARBA" id="ARBA00022989"/>
    </source>
</evidence>
<keyword evidence="8" id="KW-1185">Reference proteome</keyword>
<evidence type="ECO:0000256" key="1">
    <source>
        <dbReference type="ARBA" id="ARBA00004141"/>
    </source>
</evidence>